<accession>A0ABS7T0N6</accession>
<name>A0ABS7T0N6_9FIRM</name>
<organism evidence="2 3">
    <name type="scientific">Anaerococcus murdochii</name>
    <dbReference type="NCBI Taxonomy" id="411577"/>
    <lineage>
        <taxon>Bacteria</taxon>
        <taxon>Bacillati</taxon>
        <taxon>Bacillota</taxon>
        <taxon>Tissierellia</taxon>
        <taxon>Tissierellales</taxon>
        <taxon>Peptoniphilaceae</taxon>
        <taxon>Anaerococcus</taxon>
    </lineage>
</organism>
<comment type="caution">
    <text evidence="2">The sequence shown here is derived from an EMBL/GenBank/DDBJ whole genome shotgun (WGS) entry which is preliminary data.</text>
</comment>
<feature type="transmembrane region" description="Helical" evidence="1">
    <location>
        <begin position="21"/>
        <end position="41"/>
    </location>
</feature>
<dbReference type="EMBL" id="JAIPME010000002">
    <property type="protein sequence ID" value="MBZ2387322.1"/>
    <property type="molecule type" value="Genomic_DNA"/>
</dbReference>
<keyword evidence="1" id="KW-0812">Transmembrane</keyword>
<keyword evidence="1" id="KW-0472">Membrane</keyword>
<feature type="transmembrane region" description="Helical" evidence="1">
    <location>
        <begin position="47"/>
        <end position="69"/>
    </location>
</feature>
<evidence type="ECO:0000313" key="2">
    <source>
        <dbReference type="EMBL" id="MBZ2387322.1"/>
    </source>
</evidence>
<dbReference type="Pfam" id="PF12666">
    <property type="entry name" value="PrgI"/>
    <property type="match status" value="1"/>
</dbReference>
<proteinExistence type="predicted"/>
<protein>
    <submittedName>
        <fullName evidence="2">PrgI family protein</fullName>
    </submittedName>
</protein>
<sequence>MKDIKIPKEVSAYEAKLIGSLTARQAASLSVGTVVMFLTYVFLRDYFYAPIIIIVCSIILTPFIGFAWLKPYGVKLEKIAKLIVTSRLRTSKRGYKISNSTLRTIKNMFVANSKKQKSKKTKVDKYDENKANILTKKVENNLNKLKKEQEKQFSKEYKGVRK</sequence>
<dbReference type="RefSeq" id="WP_223420267.1">
    <property type="nucleotide sequence ID" value="NZ_JAIPME010000002.1"/>
</dbReference>
<keyword evidence="3" id="KW-1185">Reference proteome</keyword>
<dbReference type="Proteomes" id="UP000734271">
    <property type="component" value="Unassembled WGS sequence"/>
</dbReference>
<evidence type="ECO:0000256" key="1">
    <source>
        <dbReference type="SAM" id="Phobius"/>
    </source>
</evidence>
<evidence type="ECO:0000313" key="3">
    <source>
        <dbReference type="Proteomes" id="UP000734271"/>
    </source>
</evidence>
<dbReference type="InterPro" id="IPR024414">
    <property type="entry name" value="Uncharacterised_PrgI"/>
</dbReference>
<keyword evidence="1" id="KW-1133">Transmembrane helix</keyword>
<gene>
    <name evidence="2" type="ORF">K8P03_08510</name>
</gene>
<reference evidence="2 3" key="1">
    <citation type="submission" date="2021-08" db="EMBL/GenBank/DDBJ databases">
        <title>FDA dAtabase for Regulatory Grade micrObial Sequences (FDA-ARGOS): Supporting development and validation of Infectious Disease Dx tests.</title>
        <authorList>
            <person name="Sproer C."/>
            <person name="Gronow S."/>
            <person name="Severitt S."/>
            <person name="Schroder I."/>
            <person name="Tallon L."/>
            <person name="Sadzewicz L."/>
            <person name="Zhao X."/>
            <person name="Boylan J."/>
            <person name="Ott S."/>
            <person name="Bowen H."/>
            <person name="Vavikolanu K."/>
            <person name="Hazen T."/>
            <person name="Aluvathingal J."/>
            <person name="Nadendla S."/>
            <person name="Lowell S."/>
            <person name="Myers T."/>
            <person name="Yan Y."/>
            <person name="Sichtig H."/>
        </authorList>
    </citation>
    <scope>NUCLEOTIDE SEQUENCE [LARGE SCALE GENOMIC DNA]</scope>
    <source>
        <strain evidence="2 3">FDAARGOS_1460</strain>
    </source>
</reference>